<proteinExistence type="predicted"/>
<accession>L8P2A4</accession>
<gene>
    <name evidence="1" type="ORF">STVIR_8743</name>
</gene>
<comment type="caution">
    <text evidence="1">The sequence shown here is derived from an EMBL/GenBank/DDBJ whole genome shotgun (WGS) entry which is preliminary data.</text>
</comment>
<organism evidence="1 2">
    <name type="scientific">Streptomyces viridochromogenes Tue57</name>
    <dbReference type="NCBI Taxonomy" id="1160705"/>
    <lineage>
        <taxon>Bacteria</taxon>
        <taxon>Bacillati</taxon>
        <taxon>Actinomycetota</taxon>
        <taxon>Actinomycetes</taxon>
        <taxon>Kitasatosporales</taxon>
        <taxon>Streptomycetaceae</taxon>
        <taxon>Streptomyces</taxon>
    </lineage>
</organism>
<dbReference type="Proteomes" id="UP000011205">
    <property type="component" value="Unassembled WGS sequence"/>
</dbReference>
<protein>
    <submittedName>
        <fullName evidence="1">Uncharacterized protein</fullName>
    </submittedName>
</protein>
<name>L8P2A4_STRVR</name>
<evidence type="ECO:0000313" key="1">
    <source>
        <dbReference type="EMBL" id="ELS50263.1"/>
    </source>
</evidence>
<evidence type="ECO:0000313" key="2">
    <source>
        <dbReference type="Proteomes" id="UP000011205"/>
    </source>
</evidence>
<dbReference type="AlphaFoldDB" id="L8P2A4"/>
<dbReference type="EMBL" id="AMLP01000286">
    <property type="protein sequence ID" value="ELS50263.1"/>
    <property type="molecule type" value="Genomic_DNA"/>
</dbReference>
<sequence>MGRQIVKPRKLDCAQLTDSLTARPGTSQGVSR</sequence>
<reference evidence="1 2" key="1">
    <citation type="journal article" date="2013" name="Genome Announc.">
        <title>Draft Genome Sequence of Streptomyces viridochromogenes Strain Tu57, Producer of Avilamycin.</title>
        <authorList>
            <person name="Gruning B.A."/>
            <person name="Erxleben A."/>
            <person name="Hahnlein A."/>
            <person name="Gunther S."/>
        </authorList>
    </citation>
    <scope>NUCLEOTIDE SEQUENCE [LARGE SCALE GENOMIC DNA]</scope>
    <source>
        <strain evidence="1 2">Tue57</strain>
    </source>
</reference>